<feature type="domain" description="NAD-dependent epimerase/dehydratase" evidence="2">
    <location>
        <begin position="8"/>
        <end position="85"/>
    </location>
</feature>
<dbReference type="SUPFAM" id="SSF51735">
    <property type="entry name" value="NAD(P)-binding Rossmann-fold domains"/>
    <property type="match status" value="1"/>
</dbReference>
<dbReference type="PANTHER" id="PTHR12126">
    <property type="entry name" value="NADH-UBIQUINONE OXIDOREDUCTASE 39 KDA SUBUNIT-RELATED"/>
    <property type="match status" value="1"/>
</dbReference>
<dbReference type="PANTHER" id="PTHR12126:SF16">
    <property type="entry name" value="MIOREX COMPLEX COMPONENT 2"/>
    <property type="match status" value="1"/>
</dbReference>
<evidence type="ECO:0000256" key="1">
    <source>
        <dbReference type="SAM" id="MobiDB-lite"/>
    </source>
</evidence>
<dbReference type="InterPro" id="IPR051207">
    <property type="entry name" value="ComplexI_NDUFA9_subunit"/>
</dbReference>
<protein>
    <recommendedName>
        <fullName evidence="2">NAD-dependent epimerase/dehydratase domain-containing protein</fullName>
    </recommendedName>
</protein>
<dbReference type="GO" id="GO:0044877">
    <property type="term" value="F:protein-containing complex binding"/>
    <property type="evidence" value="ECO:0007669"/>
    <property type="project" value="TreeGrafter"/>
</dbReference>
<gene>
    <name evidence="3" type="ORF">B0H63DRAFT_272719</name>
</gene>
<organism evidence="3 4">
    <name type="scientific">Podospora didyma</name>
    <dbReference type="NCBI Taxonomy" id="330526"/>
    <lineage>
        <taxon>Eukaryota</taxon>
        <taxon>Fungi</taxon>
        <taxon>Dikarya</taxon>
        <taxon>Ascomycota</taxon>
        <taxon>Pezizomycotina</taxon>
        <taxon>Sordariomycetes</taxon>
        <taxon>Sordariomycetidae</taxon>
        <taxon>Sordariales</taxon>
        <taxon>Podosporaceae</taxon>
        <taxon>Podospora</taxon>
    </lineage>
</organism>
<reference evidence="3" key="2">
    <citation type="submission" date="2023-06" db="EMBL/GenBank/DDBJ databases">
        <authorList>
            <consortium name="Lawrence Berkeley National Laboratory"/>
            <person name="Haridas S."/>
            <person name="Hensen N."/>
            <person name="Bonometti L."/>
            <person name="Westerberg I."/>
            <person name="Brannstrom I.O."/>
            <person name="Guillou S."/>
            <person name="Cros-Aarteil S."/>
            <person name="Calhoun S."/>
            <person name="Kuo A."/>
            <person name="Mondo S."/>
            <person name="Pangilinan J."/>
            <person name="Riley R."/>
            <person name="LaButti K."/>
            <person name="Andreopoulos B."/>
            <person name="Lipzen A."/>
            <person name="Chen C."/>
            <person name="Yanf M."/>
            <person name="Daum C."/>
            <person name="Ng V."/>
            <person name="Clum A."/>
            <person name="Steindorff A."/>
            <person name="Ohm R."/>
            <person name="Martin F."/>
            <person name="Silar P."/>
            <person name="Natvig D."/>
            <person name="Lalanne C."/>
            <person name="Gautier V."/>
            <person name="Ament-velasquez S.L."/>
            <person name="Kruys A."/>
            <person name="Hutchinson M.I."/>
            <person name="Powell A.J."/>
            <person name="Barry K."/>
            <person name="Miller A.N."/>
            <person name="Grigoriev I.V."/>
            <person name="Debuchy R."/>
            <person name="Gladieux P."/>
            <person name="Thoren M.H."/>
            <person name="Johannesson H."/>
        </authorList>
    </citation>
    <scope>NUCLEOTIDE SEQUENCE</scope>
    <source>
        <strain evidence="3">CBS 232.78</strain>
    </source>
</reference>
<keyword evidence="4" id="KW-1185">Reference proteome</keyword>
<dbReference type="Gene3D" id="3.40.50.720">
    <property type="entry name" value="NAD(P)-binding Rossmann-like Domain"/>
    <property type="match status" value="1"/>
</dbReference>
<accession>A0AAE0N9I4</accession>
<dbReference type="InterPro" id="IPR036291">
    <property type="entry name" value="NAD(P)-bd_dom_sf"/>
</dbReference>
<sequence length="295" mass="31572">MSAAAKKIVVCGGTGFLGSRICRAAVSRGWDVTSLSRSGEPRWESVTSSSSPPVWANQVSWERADIFRPAQYIALLKGADYVVHSMGILLEADYKKVLSGRESPIAGLQRAFSANRESRSSANPLERQAAGEEEQLPPPSSQSQLTYEMMNRDSAILLAKEAAKEHVKAFGYISAAGGAPVLPGRYISTKREAEDVIAREFPSMRGVFFRPPFMYDSSRAFTVPMAAAASAGSVFNTVTGGVLSGFLGAAGAKPLKADLVADAVVEGLDDEHVSGPVEVPQLEELGTKSWRKTML</sequence>
<feature type="region of interest" description="Disordered" evidence="1">
    <location>
        <begin position="112"/>
        <end position="143"/>
    </location>
</feature>
<reference evidence="3" key="1">
    <citation type="journal article" date="2023" name="Mol. Phylogenet. Evol.">
        <title>Genome-scale phylogeny and comparative genomics of the fungal order Sordariales.</title>
        <authorList>
            <person name="Hensen N."/>
            <person name="Bonometti L."/>
            <person name="Westerberg I."/>
            <person name="Brannstrom I.O."/>
            <person name="Guillou S."/>
            <person name="Cros-Aarteil S."/>
            <person name="Calhoun S."/>
            <person name="Haridas S."/>
            <person name="Kuo A."/>
            <person name="Mondo S."/>
            <person name="Pangilinan J."/>
            <person name="Riley R."/>
            <person name="LaButti K."/>
            <person name="Andreopoulos B."/>
            <person name="Lipzen A."/>
            <person name="Chen C."/>
            <person name="Yan M."/>
            <person name="Daum C."/>
            <person name="Ng V."/>
            <person name="Clum A."/>
            <person name="Steindorff A."/>
            <person name="Ohm R.A."/>
            <person name="Martin F."/>
            <person name="Silar P."/>
            <person name="Natvig D.O."/>
            <person name="Lalanne C."/>
            <person name="Gautier V."/>
            <person name="Ament-Velasquez S.L."/>
            <person name="Kruys A."/>
            <person name="Hutchinson M.I."/>
            <person name="Powell A.J."/>
            <person name="Barry K."/>
            <person name="Miller A.N."/>
            <person name="Grigoriev I.V."/>
            <person name="Debuchy R."/>
            <person name="Gladieux P."/>
            <person name="Hiltunen Thoren M."/>
            <person name="Johannesson H."/>
        </authorList>
    </citation>
    <scope>NUCLEOTIDE SEQUENCE</scope>
    <source>
        <strain evidence="3">CBS 232.78</strain>
    </source>
</reference>
<name>A0AAE0N9I4_9PEZI</name>
<evidence type="ECO:0000313" key="3">
    <source>
        <dbReference type="EMBL" id="KAK3375240.1"/>
    </source>
</evidence>
<dbReference type="GO" id="GO:0005739">
    <property type="term" value="C:mitochondrion"/>
    <property type="evidence" value="ECO:0007669"/>
    <property type="project" value="TreeGrafter"/>
</dbReference>
<evidence type="ECO:0000259" key="2">
    <source>
        <dbReference type="Pfam" id="PF01370"/>
    </source>
</evidence>
<dbReference type="Pfam" id="PF01370">
    <property type="entry name" value="Epimerase"/>
    <property type="match status" value="1"/>
</dbReference>
<dbReference type="InterPro" id="IPR001509">
    <property type="entry name" value="Epimerase_deHydtase"/>
</dbReference>
<comment type="caution">
    <text evidence="3">The sequence shown here is derived from an EMBL/GenBank/DDBJ whole genome shotgun (WGS) entry which is preliminary data.</text>
</comment>
<dbReference type="AlphaFoldDB" id="A0AAE0N9I4"/>
<proteinExistence type="predicted"/>
<evidence type="ECO:0000313" key="4">
    <source>
        <dbReference type="Proteomes" id="UP001285441"/>
    </source>
</evidence>
<dbReference type="EMBL" id="JAULSW010000007">
    <property type="protein sequence ID" value="KAK3375240.1"/>
    <property type="molecule type" value="Genomic_DNA"/>
</dbReference>
<dbReference type="Proteomes" id="UP001285441">
    <property type="component" value="Unassembled WGS sequence"/>
</dbReference>